<protein>
    <submittedName>
        <fullName evidence="2">Uncharacterized protein</fullName>
    </submittedName>
</protein>
<feature type="region of interest" description="Disordered" evidence="1">
    <location>
        <begin position="81"/>
        <end position="106"/>
    </location>
</feature>
<dbReference type="Proteomes" id="UP000307968">
    <property type="component" value="Chromosome"/>
</dbReference>
<sequence>MTLGLYLRRGTTGTAWFDDVYACALPPQATLYPANGRTLIETPQPQWVTVSSVLLDRQRKVIDQTKRRRYIADRQWLTYTPPPLPAGGIPSAAAGDRGGDRTAAQQ</sequence>
<dbReference type="AlphaFoldDB" id="A0A4U9HIL4"/>
<gene>
    <name evidence="2" type="ORF">NCTC12971_03381</name>
</gene>
<proteinExistence type="predicted"/>
<evidence type="ECO:0000313" key="2">
    <source>
        <dbReference type="EMBL" id="VTP63867.1"/>
    </source>
</evidence>
<dbReference type="EMBL" id="LR590463">
    <property type="protein sequence ID" value="VTP63867.1"/>
    <property type="molecule type" value="Genomic_DNA"/>
</dbReference>
<accession>A0A4U9HIL4</accession>
<evidence type="ECO:0000256" key="1">
    <source>
        <dbReference type="SAM" id="MobiDB-lite"/>
    </source>
</evidence>
<evidence type="ECO:0000313" key="3">
    <source>
        <dbReference type="Proteomes" id="UP000307968"/>
    </source>
</evidence>
<organism evidence="2 3">
    <name type="scientific">Serratia rubidaea</name>
    <name type="common">Serratia marinorubra</name>
    <dbReference type="NCBI Taxonomy" id="61652"/>
    <lineage>
        <taxon>Bacteria</taxon>
        <taxon>Pseudomonadati</taxon>
        <taxon>Pseudomonadota</taxon>
        <taxon>Gammaproteobacteria</taxon>
        <taxon>Enterobacterales</taxon>
        <taxon>Yersiniaceae</taxon>
        <taxon>Serratia</taxon>
    </lineage>
</organism>
<name>A0A4U9HIL4_SERRU</name>
<reference evidence="2 3" key="1">
    <citation type="submission" date="2019-05" db="EMBL/GenBank/DDBJ databases">
        <authorList>
            <consortium name="Pathogen Informatics"/>
        </authorList>
    </citation>
    <scope>NUCLEOTIDE SEQUENCE [LARGE SCALE GENOMIC DNA]</scope>
    <source>
        <strain evidence="2 3">NCTC12971</strain>
    </source>
</reference>